<dbReference type="GO" id="GO:0004605">
    <property type="term" value="F:phosphatidate cytidylyltransferase activity"/>
    <property type="evidence" value="ECO:0007669"/>
    <property type="project" value="UniProtKB-EC"/>
</dbReference>
<keyword evidence="11 18" id="KW-0812">Transmembrane</keyword>
<keyword evidence="14" id="KW-0443">Lipid metabolism</keyword>
<feature type="transmembrane region" description="Helical" evidence="19">
    <location>
        <begin position="12"/>
        <end position="42"/>
    </location>
</feature>
<keyword evidence="16" id="KW-0594">Phospholipid biosynthesis</keyword>
<evidence type="ECO:0000256" key="6">
    <source>
        <dbReference type="ARBA" id="ARBA00012487"/>
    </source>
</evidence>
<feature type="transmembrane region" description="Helical" evidence="19">
    <location>
        <begin position="111"/>
        <end position="130"/>
    </location>
</feature>
<evidence type="ECO:0000313" key="21">
    <source>
        <dbReference type="Proteomes" id="UP000191135"/>
    </source>
</evidence>
<name>A0A1U9Z482_9HYPH</name>
<dbReference type="AlphaFoldDB" id="A0A1U9Z482"/>
<evidence type="ECO:0000256" key="11">
    <source>
        <dbReference type="ARBA" id="ARBA00022692"/>
    </source>
</evidence>
<keyword evidence="15 19" id="KW-0472">Membrane</keyword>
<comment type="pathway">
    <text evidence="3 18">Phospholipid metabolism; CDP-diacylglycerol biosynthesis; CDP-diacylglycerol from sn-glycerol 3-phosphate: step 3/3.</text>
</comment>
<gene>
    <name evidence="20" type="primary">cdsA_1</name>
    <name evidence="20" type="ORF">Mame_03176</name>
</gene>
<keyword evidence="17" id="KW-1208">Phospholipid metabolism</keyword>
<evidence type="ECO:0000256" key="12">
    <source>
        <dbReference type="ARBA" id="ARBA00022695"/>
    </source>
</evidence>
<comment type="catalytic activity">
    <reaction evidence="1 18">
        <text>a 1,2-diacyl-sn-glycero-3-phosphate + CTP + H(+) = a CDP-1,2-diacyl-sn-glycerol + diphosphate</text>
        <dbReference type="Rhea" id="RHEA:16229"/>
        <dbReference type="ChEBI" id="CHEBI:15378"/>
        <dbReference type="ChEBI" id="CHEBI:33019"/>
        <dbReference type="ChEBI" id="CHEBI:37563"/>
        <dbReference type="ChEBI" id="CHEBI:58332"/>
        <dbReference type="ChEBI" id="CHEBI:58608"/>
        <dbReference type="EC" id="2.7.7.41"/>
    </reaction>
</comment>
<dbReference type="GO" id="GO:0005886">
    <property type="term" value="C:plasma membrane"/>
    <property type="evidence" value="ECO:0007669"/>
    <property type="project" value="UniProtKB-SubCell"/>
</dbReference>
<keyword evidence="9" id="KW-0444">Lipid biosynthesis</keyword>
<dbReference type="EMBL" id="CP020330">
    <property type="protein sequence ID" value="AQZ52488.1"/>
    <property type="molecule type" value="Genomic_DNA"/>
</dbReference>
<organism evidence="20 21">
    <name type="scientific">Martelella mediterranea DSM 17316</name>
    <dbReference type="NCBI Taxonomy" id="1122214"/>
    <lineage>
        <taxon>Bacteria</taxon>
        <taxon>Pseudomonadati</taxon>
        <taxon>Pseudomonadota</taxon>
        <taxon>Alphaproteobacteria</taxon>
        <taxon>Hyphomicrobiales</taxon>
        <taxon>Aurantimonadaceae</taxon>
        <taxon>Martelella</taxon>
    </lineage>
</organism>
<dbReference type="eggNOG" id="COG0575">
    <property type="taxonomic scope" value="Bacteria"/>
</dbReference>
<evidence type="ECO:0000256" key="18">
    <source>
        <dbReference type="RuleBase" id="RU003938"/>
    </source>
</evidence>
<keyword evidence="21" id="KW-1185">Reference proteome</keyword>
<evidence type="ECO:0000256" key="3">
    <source>
        <dbReference type="ARBA" id="ARBA00005119"/>
    </source>
</evidence>
<accession>A0A1U9Z482</accession>
<comment type="pathway">
    <text evidence="4">Lipid metabolism.</text>
</comment>
<evidence type="ECO:0000256" key="17">
    <source>
        <dbReference type="ARBA" id="ARBA00023264"/>
    </source>
</evidence>
<dbReference type="InterPro" id="IPR000374">
    <property type="entry name" value="PC_trans"/>
</dbReference>
<keyword evidence="12 18" id="KW-0548">Nucleotidyltransferase</keyword>
<sequence length="293" mass="30474">MTQELRLRIVSGAVLAAVVLLITWAGGGLFNLLAVAIGFLVFHEWLEMSRARDARDRPSIGRWSTPVLGGIAVMIAVAILVFLELFGLALALACFGAAAFWFLGRRAAMPFWFAGSVIYAAGSMIALAALRNGGEAGLFAILFLFAVVWSTDIMAYFVGRALGGPKLAPSISPGKTWSGAIGGAVFAVAAAFALCWSYGGSPTIAIGLLALFLSVCSQVGDLFESALKRRCGAKDSSHLIPGHGGVMDRVDGLVAAAFAMYVVVVLVALAGHEGFAGDMLMNWSGLAAPMNGA</sequence>
<comment type="similarity">
    <text evidence="5 18">Belongs to the CDS family.</text>
</comment>
<evidence type="ECO:0000256" key="16">
    <source>
        <dbReference type="ARBA" id="ARBA00023209"/>
    </source>
</evidence>
<evidence type="ECO:0000256" key="19">
    <source>
        <dbReference type="SAM" id="Phobius"/>
    </source>
</evidence>
<dbReference type="GO" id="GO:0016024">
    <property type="term" value="P:CDP-diacylglycerol biosynthetic process"/>
    <property type="evidence" value="ECO:0007669"/>
    <property type="project" value="UniProtKB-UniPathway"/>
</dbReference>
<evidence type="ECO:0000256" key="10">
    <source>
        <dbReference type="ARBA" id="ARBA00022679"/>
    </source>
</evidence>
<keyword evidence="8" id="KW-1003">Cell membrane</keyword>
<evidence type="ECO:0000256" key="5">
    <source>
        <dbReference type="ARBA" id="ARBA00010185"/>
    </source>
</evidence>
<comment type="subcellular location">
    <subcellularLocation>
        <location evidence="2">Cell membrane</location>
        <topology evidence="2">Multi-pass membrane protein</topology>
    </subcellularLocation>
</comment>
<proteinExistence type="inferred from homology"/>
<dbReference type="RefSeq" id="WP_018064166.1">
    <property type="nucleotide sequence ID" value="NZ_AQWH01000006.1"/>
</dbReference>
<dbReference type="Proteomes" id="UP000191135">
    <property type="component" value="Chromosome"/>
</dbReference>
<evidence type="ECO:0000256" key="2">
    <source>
        <dbReference type="ARBA" id="ARBA00004651"/>
    </source>
</evidence>
<dbReference type="PANTHER" id="PTHR46382">
    <property type="entry name" value="PHOSPHATIDATE CYTIDYLYLTRANSFERASE"/>
    <property type="match status" value="1"/>
</dbReference>
<feature type="transmembrane region" description="Helical" evidence="19">
    <location>
        <begin position="63"/>
        <end position="82"/>
    </location>
</feature>
<feature type="transmembrane region" description="Helical" evidence="19">
    <location>
        <begin position="88"/>
        <end position="104"/>
    </location>
</feature>
<evidence type="ECO:0000256" key="4">
    <source>
        <dbReference type="ARBA" id="ARBA00005189"/>
    </source>
</evidence>
<evidence type="ECO:0000313" key="20">
    <source>
        <dbReference type="EMBL" id="AQZ52488.1"/>
    </source>
</evidence>
<evidence type="ECO:0000256" key="15">
    <source>
        <dbReference type="ARBA" id="ARBA00023136"/>
    </source>
</evidence>
<dbReference type="STRING" id="1122214.Mame_03176"/>
<protein>
    <recommendedName>
        <fullName evidence="7 18">Phosphatidate cytidylyltransferase</fullName>
        <ecNumber evidence="6 18">2.7.7.41</ecNumber>
    </recommendedName>
</protein>
<feature type="transmembrane region" description="Helical" evidence="19">
    <location>
        <begin position="253"/>
        <end position="271"/>
    </location>
</feature>
<feature type="transmembrane region" description="Helical" evidence="19">
    <location>
        <begin position="179"/>
        <end position="199"/>
    </location>
</feature>
<dbReference type="PROSITE" id="PS01315">
    <property type="entry name" value="CDS"/>
    <property type="match status" value="1"/>
</dbReference>
<dbReference type="UniPathway" id="UPA00557">
    <property type="reaction ID" value="UER00614"/>
</dbReference>
<feature type="transmembrane region" description="Helical" evidence="19">
    <location>
        <begin position="136"/>
        <end position="158"/>
    </location>
</feature>
<dbReference type="OrthoDB" id="9799199at2"/>
<feature type="transmembrane region" description="Helical" evidence="19">
    <location>
        <begin position="205"/>
        <end position="223"/>
    </location>
</feature>
<reference evidence="20 21" key="1">
    <citation type="submission" date="2017-03" db="EMBL/GenBank/DDBJ databases">
        <title>Foreign affairs: Plasmid Transfer between Roseobacters and Rhizobia.</title>
        <authorList>
            <person name="Bartling P."/>
            <person name="Bunk B."/>
            <person name="Overmann J."/>
            <person name="Brinkmann H."/>
            <person name="Petersen J."/>
        </authorList>
    </citation>
    <scope>NUCLEOTIDE SEQUENCE [LARGE SCALE GENOMIC DNA]</scope>
    <source>
        <strain evidence="20 21">MACL11</strain>
    </source>
</reference>
<dbReference type="EC" id="2.7.7.41" evidence="6 18"/>
<keyword evidence="13 19" id="KW-1133">Transmembrane helix</keyword>
<dbReference type="PANTHER" id="PTHR46382:SF1">
    <property type="entry name" value="PHOSPHATIDATE CYTIDYLYLTRANSFERASE"/>
    <property type="match status" value="1"/>
</dbReference>
<evidence type="ECO:0000256" key="13">
    <source>
        <dbReference type="ARBA" id="ARBA00022989"/>
    </source>
</evidence>
<keyword evidence="10 18" id="KW-0808">Transferase</keyword>
<evidence type="ECO:0000256" key="14">
    <source>
        <dbReference type="ARBA" id="ARBA00023098"/>
    </source>
</evidence>
<evidence type="ECO:0000256" key="8">
    <source>
        <dbReference type="ARBA" id="ARBA00022475"/>
    </source>
</evidence>
<dbReference type="KEGG" id="mmed:Mame_03176"/>
<evidence type="ECO:0000256" key="7">
    <source>
        <dbReference type="ARBA" id="ARBA00019373"/>
    </source>
</evidence>
<evidence type="ECO:0000256" key="9">
    <source>
        <dbReference type="ARBA" id="ARBA00022516"/>
    </source>
</evidence>
<dbReference type="Pfam" id="PF01148">
    <property type="entry name" value="CTP_transf_1"/>
    <property type="match status" value="1"/>
</dbReference>
<evidence type="ECO:0000256" key="1">
    <source>
        <dbReference type="ARBA" id="ARBA00001698"/>
    </source>
</evidence>